<sequence>MKKILSLTLLILFSFACQPYKDVVIDPFAPKFVTLDQTRMYFNNVRATYYDIIPHKKSSETTTIYRYDKSVLDSTKAIIQLHIVSIPSKDNAFIMLAPNPFFKGYQHFTVYWKNTDTNQIGEIRYKQGGMPDQFLFATEVYNLLNKEDIEYEISFGDTRTPFLTTLQERNAFRLTLVDFYRLVTLL</sequence>
<feature type="chain" id="PRO_5018686409" description="Lipoprotein" evidence="1">
    <location>
        <begin position="20"/>
        <end position="186"/>
    </location>
</feature>
<proteinExistence type="predicted"/>
<reference evidence="2 3" key="1">
    <citation type="submission" date="2018-12" db="EMBL/GenBank/DDBJ databases">
        <title>Flammeovirga pectinis sp. nov., isolated from the gut of the Korean scallop, Patinopecten yessoensis.</title>
        <authorList>
            <person name="Bae J.-W."/>
            <person name="Jeong Y.-S."/>
            <person name="Kang W."/>
        </authorList>
    </citation>
    <scope>NUCLEOTIDE SEQUENCE [LARGE SCALE GENOMIC DNA]</scope>
    <source>
        <strain evidence="2 3">L12M1</strain>
    </source>
</reference>
<evidence type="ECO:0000313" key="3">
    <source>
        <dbReference type="Proteomes" id="UP000267268"/>
    </source>
</evidence>
<dbReference type="PROSITE" id="PS51257">
    <property type="entry name" value="PROKAR_LIPOPROTEIN"/>
    <property type="match status" value="1"/>
</dbReference>
<dbReference type="Proteomes" id="UP000267268">
    <property type="component" value="Chromosome 1"/>
</dbReference>
<dbReference type="OrthoDB" id="837183at2"/>
<evidence type="ECO:0000256" key="1">
    <source>
        <dbReference type="SAM" id="SignalP"/>
    </source>
</evidence>
<gene>
    <name evidence="2" type="ORF">EI427_11320</name>
</gene>
<dbReference type="KEGG" id="fll:EI427_11320"/>
<organism evidence="2 3">
    <name type="scientific">Flammeovirga pectinis</name>
    <dbReference type="NCBI Taxonomy" id="2494373"/>
    <lineage>
        <taxon>Bacteria</taxon>
        <taxon>Pseudomonadati</taxon>
        <taxon>Bacteroidota</taxon>
        <taxon>Cytophagia</taxon>
        <taxon>Cytophagales</taxon>
        <taxon>Flammeovirgaceae</taxon>
        <taxon>Flammeovirga</taxon>
    </lineage>
</organism>
<protein>
    <recommendedName>
        <fullName evidence="4">Lipoprotein</fullName>
    </recommendedName>
</protein>
<evidence type="ECO:0008006" key="4">
    <source>
        <dbReference type="Google" id="ProtNLM"/>
    </source>
</evidence>
<name>A0A3Q9FNL7_9BACT</name>
<accession>A0A3Q9FNL7</accession>
<dbReference type="RefSeq" id="WP_126614662.1">
    <property type="nucleotide sequence ID" value="NZ_CP034562.1"/>
</dbReference>
<keyword evidence="1" id="KW-0732">Signal</keyword>
<evidence type="ECO:0000313" key="2">
    <source>
        <dbReference type="EMBL" id="AZQ62801.1"/>
    </source>
</evidence>
<dbReference type="AlphaFoldDB" id="A0A3Q9FNL7"/>
<feature type="signal peptide" evidence="1">
    <location>
        <begin position="1"/>
        <end position="19"/>
    </location>
</feature>
<keyword evidence="3" id="KW-1185">Reference proteome</keyword>
<dbReference type="EMBL" id="CP034562">
    <property type="protein sequence ID" value="AZQ62801.1"/>
    <property type="molecule type" value="Genomic_DNA"/>
</dbReference>